<dbReference type="GeneID" id="5144208"/>
<dbReference type="PATRIC" id="fig|351160.9.peg.136"/>
<keyword evidence="3" id="KW-0804">Transcription</keyword>
<evidence type="ECO:0000256" key="2">
    <source>
        <dbReference type="ARBA" id="ARBA00023015"/>
    </source>
</evidence>
<dbReference type="InterPro" id="IPR015867">
    <property type="entry name" value="N-reg_PII/ATP_PRibTrfase_C"/>
</dbReference>
<comment type="function">
    <text evidence="1">Could be involved in the regulation of nitrogen fixation.</text>
</comment>
<organism evidence="6 7">
    <name type="scientific">Methanocella arvoryzae (strain DSM 22066 / NBRC 105507 / MRE50)</name>
    <dbReference type="NCBI Taxonomy" id="351160"/>
    <lineage>
        <taxon>Archaea</taxon>
        <taxon>Methanobacteriati</taxon>
        <taxon>Methanobacteriota</taxon>
        <taxon>Stenosarchaea group</taxon>
        <taxon>Methanomicrobia</taxon>
        <taxon>Methanocellales</taxon>
        <taxon>Methanocellaceae</taxon>
        <taxon>Methanocella</taxon>
    </lineage>
</organism>
<dbReference type="GO" id="GO:0030234">
    <property type="term" value="F:enzyme regulator activity"/>
    <property type="evidence" value="ECO:0007669"/>
    <property type="project" value="InterPro"/>
</dbReference>
<evidence type="ECO:0000256" key="3">
    <source>
        <dbReference type="ARBA" id="ARBA00023163"/>
    </source>
</evidence>
<evidence type="ECO:0000256" key="5">
    <source>
        <dbReference type="RuleBase" id="RU003936"/>
    </source>
</evidence>
<dbReference type="InterPro" id="IPR011322">
    <property type="entry name" value="N-reg_PII-like_a/b"/>
</dbReference>
<dbReference type="GO" id="GO:0006808">
    <property type="term" value="P:regulation of nitrogen utilization"/>
    <property type="evidence" value="ECO:0007669"/>
    <property type="project" value="InterPro"/>
</dbReference>
<name>Q0W0F7_METAR</name>
<dbReference type="SMART" id="SM00938">
    <property type="entry name" value="P-II"/>
    <property type="match status" value="1"/>
</dbReference>
<keyword evidence="7" id="KW-1185">Reference proteome</keyword>
<proteinExistence type="inferred from homology"/>
<evidence type="ECO:0000256" key="1">
    <source>
        <dbReference type="ARBA" id="ARBA00002440"/>
    </source>
</evidence>
<dbReference type="InterPro" id="IPR017918">
    <property type="entry name" value="N-reg_PII_CS"/>
</dbReference>
<evidence type="ECO:0000256" key="4">
    <source>
        <dbReference type="ARBA" id="ARBA00023231"/>
    </source>
</evidence>
<keyword evidence="4" id="KW-0535">Nitrogen fixation</keyword>
<dbReference type="eggNOG" id="arCOG02305">
    <property type="taxonomic scope" value="Archaea"/>
</dbReference>
<evidence type="ECO:0000313" key="6">
    <source>
        <dbReference type="EMBL" id="CAJ38136.1"/>
    </source>
</evidence>
<accession>Q0W0F7</accession>
<dbReference type="PANTHER" id="PTHR30115:SF13">
    <property type="entry name" value="PII-LIKE PROTEIN GLNBI"/>
    <property type="match status" value="1"/>
</dbReference>
<dbReference type="STRING" id="351160.RRC433"/>
<dbReference type="KEGG" id="rci:RRC433"/>
<gene>
    <name evidence="6" type="ORF">RRC433</name>
</gene>
<dbReference type="Pfam" id="PF00543">
    <property type="entry name" value="P-II"/>
    <property type="match status" value="1"/>
</dbReference>
<dbReference type="InterPro" id="IPR002187">
    <property type="entry name" value="N-reg_PII"/>
</dbReference>
<dbReference type="PANTHER" id="PTHR30115">
    <property type="entry name" value="NITROGEN REGULATORY PROTEIN P-II"/>
    <property type="match status" value="1"/>
</dbReference>
<dbReference type="PRINTS" id="PR00340">
    <property type="entry name" value="PIIGLNB"/>
</dbReference>
<sequence>MKMIQAIIRPEKLDNVKKALDDRGFIAMTIIDVKGRGEQKGISLEYRGKKIDVDSIPKVKIEMVVEDKDVDTIISIIREAGRTGKYGDGKIFVLPIDMVARVRTDEVWR</sequence>
<evidence type="ECO:0000313" key="7">
    <source>
        <dbReference type="Proteomes" id="UP000000663"/>
    </source>
</evidence>
<dbReference type="AlphaFoldDB" id="Q0W0F7"/>
<keyword evidence="2" id="KW-0805">Transcription regulation</keyword>
<dbReference type="PROSITE" id="PS00638">
    <property type="entry name" value="PII_GLNB_CTER"/>
    <property type="match status" value="1"/>
</dbReference>
<dbReference type="GO" id="GO:0005524">
    <property type="term" value="F:ATP binding"/>
    <property type="evidence" value="ECO:0007669"/>
    <property type="project" value="TreeGrafter"/>
</dbReference>
<dbReference type="Gene3D" id="3.30.70.120">
    <property type="match status" value="1"/>
</dbReference>
<dbReference type="GO" id="GO:0005829">
    <property type="term" value="C:cytosol"/>
    <property type="evidence" value="ECO:0007669"/>
    <property type="project" value="TreeGrafter"/>
</dbReference>
<dbReference type="PROSITE" id="PS51343">
    <property type="entry name" value="PII_GLNB_DOM"/>
    <property type="match status" value="1"/>
</dbReference>
<dbReference type="EMBL" id="AM114193">
    <property type="protein sequence ID" value="CAJ38136.1"/>
    <property type="molecule type" value="Genomic_DNA"/>
</dbReference>
<comment type="similarity">
    <text evidence="5">Belongs to the P(II) protein family.</text>
</comment>
<dbReference type="OrthoDB" id="10960at2157"/>
<dbReference type="Proteomes" id="UP000000663">
    <property type="component" value="Chromosome"/>
</dbReference>
<dbReference type="SUPFAM" id="SSF54913">
    <property type="entry name" value="GlnB-like"/>
    <property type="match status" value="1"/>
</dbReference>
<protein>
    <submittedName>
        <fullName evidence="6">Nitrogen regulator (P-II family)</fullName>
    </submittedName>
</protein>
<dbReference type="RefSeq" id="WP_012034455.1">
    <property type="nucleotide sequence ID" value="NC_009464.1"/>
</dbReference>
<reference evidence="6 7" key="1">
    <citation type="journal article" date="2006" name="Science">
        <title>Genome of rice cluster I archaea -- the key methane producers in the rice rhizosphere.</title>
        <authorList>
            <person name="Erkel C."/>
            <person name="Kube M."/>
            <person name="Reinhardt R."/>
            <person name="Liesack W."/>
        </authorList>
    </citation>
    <scope>NUCLEOTIDE SEQUENCE [LARGE SCALE GENOMIC DNA]</scope>
    <source>
        <strain evidence="7">DSM 22066 / NBRC 105507 / MRE50</strain>
    </source>
</reference>